<dbReference type="EMBL" id="JAHBAY010000004">
    <property type="protein sequence ID" value="MBT0769634.1"/>
    <property type="molecule type" value="Genomic_DNA"/>
</dbReference>
<keyword evidence="3" id="KW-0511">Multifunctional enzyme</keyword>
<keyword evidence="7" id="KW-0418">Kinase</keyword>
<dbReference type="Gene3D" id="3.40.1190.20">
    <property type="match status" value="1"/>
</dbReference>
<dbReference type="SUPFAM" id="SSF53613">
    <property type="entry name" value="Ribokinase-like"/>
    <property type="match status" value="1"/>
</dbReference>
<keyword evidence="2" id="KW-0548">Nucleotidyltransferase</keyword>
<evidence type="ECO:0000259" key="6">
    <source>
        <dbReference type="Pfam" id="PF01467"/>
    </source>
</evidence>
<dbReference type="GO" id="GO:0016301">
    <property type="term" value="F:kinase activity"/>
    <property type="evidence" value="ECO:0007669"/>
    <property type="project" value="UniProtKB-KW"/>
</dbReference>
<dbReference type="InterPro" id="IPR014729">
    <property type="entry name" value="Rossmann-like_a/b/a_fold"/>
</dbReference>
<feature type="domain" description="Cytidyltransferase-like" evidence="6">
    <location>
        <begin position="331"/>
        <end position="421"/>
    </location>
</feature>
<dbReference type="Gene3D" id="3.40.50.620">
    <property type="entry name" value="HUPs"/>
    <property type="match status" value="1"/>
</dbReference>
<sequence>MTRHVVVLGDLLLDRDVHGSVTRIAPDAPVPVLDASRTAERPGGAGLTALLCVGEGVRVTLVAPVADDHDGRRLRDLLAPHVRLLALGHEGGTRTRTRLRASGQCLLRLDEGGPGTPVPDSVDRVDEVLESADVVLVSDYGAGVTRHPELRELLVRAAARRPVLWDPHPRGGDPVPGCLLVTPNLAEAEGALRAAGEPAGTGVTPDVLATRLRERWRVRGVCVTAGEAGAHLSRTGSETLYVPARPAAGDPCGAGDRFAASVAVGLAGGRVLSEAVTAAVGDASAWVEAGGTAGFAVGSTPAREAGATGRGPGLEAKLAATRAAGGRVVATGGCFDLLHVGHLSCLRAARRAGDLLVVLLNSDASVSRLKGPGRPVVPQNERAEVLRSLECVDDVVIFDEDDPGAALERLRPDVWVKGGDYGGAPMPEAGLVRSWGGRVLLLPYLSGRSTTAMLDRAERDHELEEIR</sequence>
<reference evidence="7 8" key="1">
    <citation type="submission" date="2021-05" db="EMBL/GenBank/DDBJ databases">
        <title>Kineosporia and Streptomyces sp. nov. two new marine actinobacteria isolated from Coral.</title>
        <authorList>
            <person name="Buangrab K."/>
            <person name="Sutthacheep M."/>
            <person name="Yeemin T."/>
            <person name="Harunari E."/>
            <person name="Igarashi Y."/>
            <person name="Kanchanasin P."/>
            <person name="Tanasupawat S."/>
            <person name="Phongsopitanun W."/>
        </authorList>
    </citation>
    <scope>NUCLEOTIDE SEQUENCE [LARGE SCALE GENOMIC DNA]</scope>
    <source>
        <strain evidence="7 8">J2-2</strain>
    </source>
</reference>
<dbReference type="InterPro" id="IPR011611">
    <property type="entry name" value="PfkB_dom"/>
</dbReference>
<dbReference type="PANTHER" id="PTHR43793">
    <property type="entry name" value="FAD SYNTHASE"/>
    <property type="match status" value="1"/>
</dbReference>
<evidence type="ECO:0000256" key="3">
    <source>
        <dbReference type="ARBA" id="ARBA00023268"/>
    </source>
</evidence>
<keyword evidence="1" id="KW-0808">Transferase</keyword>
<keyword evidence="4" id="KW-0119">Carbohydrate metabolism</keyword>
<evidence type="ECO:0000259" key="5">
    <source>
        <dbReference type="Pfam" id="PF00294"/>
    </source>
</evidence>
<dbReference type="InterPro" id="IPR004821">
    <property type="entry name" value="Cyt_trans-like"/>
</dbReference>
<keyword evidence="8" id="KW-1185">Reference proteome</keyword>
<evidence type="ECO:0000313" key="7">
    <source>
        <dbReference type="EMBL" id="MBT0769634.1"/>
    </source>
</evidence>
<accession>A0ABS5TGW7</accession>
<evidence type="ECO:0000313" key="8">
    <source>
        <dbReference type="Proteomes" id="UP001197247"/>
    </source>
</evidence>
<name>A0ABS5TGW7_9ACTN</name>
<evidence type="ECO:0000256" key="2">
    <source>
        <dbReference type="ARBA" id="ARBA00022695"/>
    </source>
</evidence>
<gene>
    <name evidence="7" type="ORF">KIH74_11920</name>
</gene>
<dbReference type="PANTHER" id="PTHR43793:SF2">
    <property type="entry name" value="BIFUNCTIONAL PROTEIN HLDE"/>
    <property type="match status" value="1"/>
</dbReference>
<dbReference type="Pfam" id="PF01467">
    <property type="entry name" value="CTP_transf_like"/>
    <property type="match status" value="1"/>
</dbReference>
<dbReference type="SUPFAM" id="SSF52374">
    <property type="entry name" value="Nucleotidylyl transferase"/>
    <property type="match status" value="1"/>
</dbReference>
<dbReference type="Proteomes" id="UP001197247">
    <property type="component" value="Unassembled WGS sequence"/>
</dbReference>
<comment type="caution">
    <text evidence="7">The sequence shown here is derived from an EMBL/GenBank/DDBJ whole genome shotgun (WGS) entry which is preliminary data.</text>
</comment>
<evidence type="ECO:0000256" key="4">
    <source>
        <dbReference type="ARBA" id="ARBA00023277"/>
    </source>
</evidence>
<dbReference type="NCBIfam" id="TIGR00125">
    <property type="entry name" value="cyt_tran_rel"/>
    <property type="match status" value="1"/>
</dbReference>
<proteinExistence type="predicted"/>
<dbReference type="InterPro" id="IPR029056">
    <property type="entry name" value="Ribokinase-like"/>
</dbReference>
<dbReference type="InterPro" id="IPR050385">
    <property type="entry name" value="Archaeal_FAD_synthase"/>
</dbReference>
<organism evidence="7 8">
    <name type="scientific">Kineosporia corallincola</name>
    <dbReference type="NCBI Taxonomy" id="2835133"/>
    <lineage>
        <taxon>Bacteria</taxon>
        <taxon>Bacillati</taxon>
        <taxon>Actinomycetota</taxon>
        <taxon>Actinomycetes</taxon>
        <taxon>Kineosporiales</taxon>
        <taxon>Kineosporiaceae</taxon>
        <taxon>Kineosporia</taxon>
    </lineage>
</organism>
<evidence type="ECO:0000256" key="1">
    <source>
        <dbReference type="ARBA" id="ARBA00022679"/>
    </source>
</evidence>
<protein>
    <submittedName>
        <fullName evidence="7">Bifunctional heptose 7-phosphate kinase/heptose 1-phosphate adenyltransferase</fullName>
    </submittedName>
</protein>
<dbReference type="RefSeq" id="WP_214155933.1">
    <property type="nucleotide sequence ID" value="NZ_JAHBAY010000004.1"/>
</dbReference>
<dbReference type="Pfam" id="PF00294">
    <property type="entry name" value="PfkB"/>
    <property type="match status" value="1"/>
</dbReference>
<feature type="domain" description="Carbohydrate kinase PfkB" evidence="5">
    <location>
        <begin position="4"/>
        <end position="293"/>
    </location>
</feature>